<proteinExistence type="predicted"/>
<sequence>MKEKKLKLHELLTSNLNEINDVTLKEIENRIMEAINFDNRKIRDLTITEVKIKFKKNRSKYFKEINQGDIFEIYLRDISKYVYGIVVSGEINKNKDEEILIGYLNKFSPTALLIDEIFQLVKQRKFLFIANTGISGIRERRWRFVTNYSDKVFSDEELRKIPYKVYFLDKYRKSVGDSVKEIAECEVISKEEADQIPNPLGIAGEKAIENLLIQKFQDTI</sequence>
<gene>
    <name evidence="1" type="ORF">P9850_07500</name>
</gene>
<accession>A0ABD5ITR9</accession>
<dbReference type="Proteomes" id="UP001339962">
    <property type="component" value="Unassembled WGS sequence"/>
</dbReference>
<reference evidence="1 2" key="1">
    <citation type="submission" date="2023-03" db="EMBL/GenBank/DDBJ databases">
        <title>Bacillus Genome Sequencing.</title>
        <authorList>
            <person name="Dunlap C."/>
        </authorList>
    </citation>
    <scope>NUCLEOTIDE SEQUENCE [LARGE SCALE GENOMIC DNA]</scope>
    <source>
        <strain evidence="1 2">NRS-38</strain>
    </source>
</reference>
<organism evidence="1 2">
    <name type="scientific">Anoxybacteroides rupiense</name>
    <dbReference type="NCBI Taxonomy" id="311460"/>
    <lineage>
        <taxon>Bacteria</taxon>
        <taxon>Bacillati</taxon>
        <taxon>Bacillota</taxon>
        <taxon>Bacilli</taxon>
        <taxon>Bacillales</taxon>
        <taxon>Anoxybacillaceae</taxon>
        <taxon>Anoxybacteroides</taxon>
    </lineage>
</organism>
<evidence type="ECO:0000313" key="1">
    <source>
        <dbReference type="EMBL" id="MED5051702.1"/>
    </source>
</evidence>
<evidence type="ECO:0000313" key="2">
    <source>
        <dbReference type="Proteomes" id="UP001339962"/>
    </source>
</evidence>
<dbReference type="RefSeq" id="WP_066148744.1">
    <property type="nucleotide sequence ID" value="NZ_JACIDF010000006.1"/>
</dbReference>
<dbReference type="AlphaFoldDB" id="A0ABD5ITR9"/>
<comment type="caution">
    <text evidence="1">The sequence shown here is derived from an EMBL/GenBank/DDBJ whole genome shotgun (WGS) entry which is preliminary data.</text>
</comment>
<dbReference type="EMBL" id="JARTLI010000009">
    <property type="protein sequence ID" value="MED5051702.1"/>
    <property type="molecule type" value="Genomic_DNA"/>
</dbReference>
<name>A0ABD5ITR9_9BACL</name>
<protein>
    <submittedName>
        <fullName evidence="1">Uncharacterized protein</fullName>
    </submittedName>
</protein>